<gene>
    <name evidence="6" type="ORF">CJF43_17190</name>
</gene>
<name>A0A266LR94_PSEFR</name>
<dbReference type="GO" id="GO:0005886">
    <property type="term" value="C:plasma membrane"/>
    <property type="evidence" value="ECO:0007669"/>
    <property type="project" value="UniProtKB-SubCell"/>
</dbReference>
<comment type="catalytic activity">
    <reaction evidence="4">
        <text>2 GTP = 3',3'-c-di-GMP + 2 diphosphate</text>
        <dbReference type="Rhea" id="RHEA:24898"/>
        <dbReference type="ChEBI" id="CHEBI:33019"/>
        <dbReference type="ChEBI" id="CHEBI:37565"/>
        <dbReference type="ChEBI" id="CHEBI:58805"/>
        <dbReference type="EC" id="2.7.7.65"/>
    </reaction>
</comment>
<evidence type="ECO:0000256" key="4">
    <source>
        <dbReference type="ARBA" id="ARBA00034247"/>
    </source>
</evidence>
<dbReference type="AlphaFoldDB" id="A0A266LR94"/>
<evidence type="ECO:0000256" key="2">
    <source>
        <dbReference type="ARBA" id="ARBA00004533"/>
    </source>
</evidence>
<dbReference type="EMBL" id="NQKL01000014">
    <property type="protein sequence ID" value="OZY40571.1"/>
    <property type="molecule type" value="Genomic_DNA"/>
</dbReference>
<dbReference type="SUPFAM" id="SSF55785">
    <property type="entry name" value="PYP-like sensor domain (PAS domain)"/>
    <property type="match status" value="1"/>
</dbReference>
<dbReference type="EC" id="2.7.7.65" evidence="3"/>
<evidence type="ECO:0000313" key="7">
    <source>
        <dbReference type="Proteomes" id="UP000216113"/>
    </source>
</evidence>
<evidence type="ECO:0000256" key="1">
    <source>
        <dbReference type="ARBA" id="ARBA00001946"/>
    </source>
</evidence>
<comment type="cofactor">
    <cofactor evidence="1">
        <name>Mg(2+)</name>
        <dbReference type="ChEBI" id="CHEBI:18420"/>
    </cofactor>
</comment>
<evidence type="ECO:0000313" key="6">
    <source>
        <dbReference type="EMBL" id="OZY40571.1"/>
    </source>
</evidence>
<dbReference type="InterPro" id="IPR050469">
    <property type="entry name" value="Diguanylate_Cyclase"/>
</dbReference>
<feature type="domain" description="GGDEF" evidence="5">
    <location>
        <begin position="189"/>
        <end position="322"/>
    </location>
</feature>
<dbReference type="NCBIfam" id="TIGR00254">
    <property type="entry name" value="GGDEF"/>
    <property type="match status" value="1"/>
</dbReference>
<dbReference type="PROSITE" id="PS50887">
    <property type="entry name" value="GGDEF"/>
    <property type="match status" value="1"/>
</dbReference>
<dbReference type="PANTHER" id="PTHR45138:SF9">
    <property type="entry name" value="DIGUANYLATE CYCLASE DGCM-RELATED"/>
    <property type="match status" value="1"/>
</dbReference>
<dbReference type="Gene3D" id="3.30.70.270">
    <property type="match status" value="1"/>
</dbReference>
<dbReference type="InterPro" id="IPR000160">
    <property type="entry name" value="GGDEF_dom"/>
</dbReference>
<dbReference type="CDD" id="cd00130">
    <property type="entry name" value="PAS"/>
    <property type="match status" value="1"/>
</dbReference>
<evidence type="ECO:0000259" key="5">
    <source>
        <dbReference type="PROSITE" id="PS50887"/>
    </source>
</evidence>
<evidence type="ECO:0000256" key="3">
    <source>
        <dbReference type="ARBA" id="ARBA00012528"/>
    </source>
</evidence>
<dbReference type="InterPro" id="IPR035965">
    <property type="entry name" value="PAS-like_dom_sf"/>
</dbReference>
<dbReference type="SMART" id="SM00267">
    <property type="entry name" value="GGDEF"/>
    <property type="match status" value="1"/>
</dbReference>
<comment type="subcellular location">
    <subcellularLocation>
        <location evidence="2">Cell inner membrane</location>
    </subcellularLocation>
</comment>
<dbReference type="SUPFAM" id="SSF55073">
    <property type="entry name" value="Nucleotide cyclase"/>
    <property type="match status" value="1"/>
</dbReference>
<dbReference type="CDD" id="cd01949">
    <property type="entry name" value="GGDEF"/>
    <property type="match status" value="1"/>
</dbReference>
<dbReference type="GO" id="GO:0052621">
    <property type="term" value="F:diguanylate cyclase activity"/>
    <property type="evidence" value="ECO:0007669"/>
    <property type="project" value="UniProtKB-EC"/>
</dbReference>
<comment type="caution">
    <text evidence="6">The sequence shown here is derived from an EMBL/GenBank/DDBJ whole genome shotgun (WGS) entry which is preliminary data.</text>
</comment>
<dbReference type="Pfam" id="PF00990">
    <property type="entry name" value="GGDEF"/>
    <property type="match status" value="1"/>
</dbReference>
<dbReference type="RefSeq" id="WP_095030203.1">
    <property type="nucleotide sequence ID" value="NZ_NQKL01000014.1"/>
</dbReference>
<dbReference type="InterPro" id="IPR000014">
    <property type="entry name" value="PAS"/>
</dbReference>
<protein>
    <recommendedName>
        <fullName evidence="3">diguanylate cyclase</fullName>
        <ecNumber evidence="3">2.7.7.65</ecNumber>
    </recommendedName>
</protein>
<dbReference type="PANTHER" id="PTHR45138">
    <property type="entry name" value="REGULATORY COMPONENTS OF SENSORY TRANSDUCTION SYSTEM"/>
    <property type="match status" value="1"/>
</dbReference>
<dbReference type="InterPro" id="IPR029787">
    <property type="entry name" value="Nucleotide_cyclase"/>
</dbReference>
<dbReference type="InterPro" id="IPR043128">
    <property type="entry name" value="Rev_trsase/Diguanyl_cyclase"/>
</dbReference>
<dbReference type="Proteomes" id="UP000216113">
    <property type="component" value="Unassembled WGS sequence"/>
</dbReference>
<proteinExistence type="predicted"/>
<sequence>MFYLERLPCPVLVTDCSGRIKHTNRDFKKLVVLETENTMDQYFPPACHIFLHSYAWPLLLKNGEFNELYLQLLAPDGQKIPVMTNARISEVEGEREVIWLFFVAKERQRFEAELLKARQDAQETARQLADVITELHYAYGQLSQYAQEAKTKADQFAHLSLTDPLTNLGNRRALARNVKQWMHTSKTDSVGSLLLVDIDFFKQINDRFGHPEGDKTLAKLAKRLLESVRANDTIARYGGEEFAIWLPNTNLESAKITAERIHVNVSKILVAGENISVSIGISCLSQSGLADETFLDKLIEQADAAVYTAKSQGRNRTICFPDID</sequence>
<dbReference type="FunFam" id="3.30.70.270:FF:000001">
    <property type="entry name" value="Diguanylate cyclase domain protein"/>
    <property type="match status" value="1"/>
</dbReference>
<reference evidence="6 7" key="1">
    <citation type="submission" date="2017-08" db="EMBL/GenBank/DDBJ databases">
        <title>Genomic and metabolic characterisation of spoilage-associated Pseudomonas species.</title>
        <authorList>
            <person name="Stanborough T."/>
            <person name="Fegan N."/>
            <person name="Powell S.M."/>
            <person name="Singh T."/>
            <person name="Tamplin M.L."/>
            <person name="Chandry P.S."/>
        </authorList>
    </citation>
    <scope>NUCLEOTIDE SEQUENCE [LARGE SCALE GENOMIC DNA]</scope>
    <source>
        <strain evidence="6 7">F1820</strain>
    </source>
</reference>
<organism evidence="6 7">
    <name type="scientific">Pseudomonas fragi</name>
    <dbReference type="NCBI Taxonomy" id="296"/>
    <lineage>
        <taxon>Bacteria</taxon>
        <taxon>Pseudomonadati</taxon>
        <taxon>Pseudomonadota</taxon>
        <taxon>Gammaproteobacteria</taxon>
        <taxon>Pseudomonadales</taxon>
        <taxon>Pseudomonadaceae</taxon>
        <taxon>Pseudomonas</taxon>
    </lineage>
</organism>
<accession>A0A266LR94</accession>